<dbReference type="PROSITE" id="PS50928">
    <property type="entry name" value="ABC_TM1"/>
    <property type="match status" value="1"/>
</dbReference>
<evidence type="ECO:0000256" key="5">
    <source>
        <dbReference type="ARBA" id="ARBA00022989"/>
    </source>
</evidence>
<feature type="transmembrane region" description="Helical" evidence="7">
    <location>
        <begin position="18"/>
        <end position="37"/>
    </location>
</feature>
<feature type="transmembrane region" description="Helical" evidence="7">
    <location>
        <begin position="273"/>
        <end position="295"/>
    </location>
</feature>
<sequence>MGTDPEPRPVRRRSPLPYGLLVPATVALTLALGYPLVRQVVLSFQDFGLAQQFGRPPEWVGLDNYRELVQDPYLWKVVLRSVVFCLVNAGLTAFIGLAAALLMTLMSKVIRVTVQVGLLLAWAMPVVASMTVWEFLFDTQYGIINWLLTHLGLDFDNHPWLLHQTSFFGVATVIVVWMSVPFVAFTMYAALTQVPEELIESSELDGAAALQRFRHIVLPTIRPVLYVVLLLQIIWDLRVFTQIYNLQKAGGVTRQTNLLGTFIYRQGVGGGHFGLAAAAAMFMLALAIVMTAPYVRVMLKQERED</sequence>
<dbReference type="Pfam" id="PF00528">
    <property type="entry name" value="BPD_transp_1"/>
    <property type="match status" value="1"/>
</dbReference>
<feature type="transmembrane region" description="Helical" evidence="7">
    <location>
        <begin position="81"/>
        <end position="104"/>
    </location>
</feature>
<dbReference type="PANTHER" id="PTHR43227:SF8">
    <property type="entry name" value="DIACETYLCHITOBIOSE UPTAKE SYSTEM PERMEASE PROTEIN DASB"/>
    <property type="match status" value="1"/>
</dbReference>
<evidence type="ECO:0000256" key="4">
    <source>
        <dbReference type="ARBA" id="ARBA00022692"/>
    </source>
</evidence>
<dbReference type="Proteomes" id="UP001500571">
    <property type="component" value="Unassembled WGS sequence"/>
</dbReference>
<reference evidence="9 10" key="1">
    <citation type="journal article" date="2019" name="Int. J. Syst. Evol. Microbiol.">
        <title>The Global Catalogue of Microorganisms (GCM) 10K type strain sequencing project: providing services to taxonomists for standard genome sequencing and annotation.</title>
        <authorList>
            <consortium name="The Broad Institute Genomics Platform"/>
            <consortium name="The Broad Institute Genome Sequencing Center for Infectious Disease"/>
            <person name="Wu L."/>
            <person name="Ma J."/>
        </authorList>
    </citation>
    <scope>NUCLEOTIDE SEQUENCE [LARGE SCALE GENOMIC DNA]</scope>
    <source>
        <strain evidence="9 10">JCM 15309</strain>
    </source>
</reference>
<feature type="transmembrane region" description="Helical" evidence="7">
    <location>
        <begin position="116"/>
        <end position="136"/>
    </location>
</feature>
<feature type="transmembrane region" description="Helical" evidence="7">
    <location>
        <begin position="167"/>
        <end position="191"/>
    </location>
</feature>
<gene>
    <name evidence="9" type="ORF">GCM10009798_03100</name>
</gene>
<dbReference type="InterPro" id="IPR035906">
    <property type="entry name" value="MetI-like_sf"/>
</dbReference>
<proteinExistence type="inferred from homology"/>
<evidence type="ECO:0000256" key="6">
    <source>
        <dbReference type="ARBA" id="ARBA00023136"/>
    </source>
</evidence>
<keyword evidence="6 7" id="KW-0472">Membrane</keyword>
<evidence type="ECO:0000256" key="7">
    <source>
        <dbReference type="RuleBase" id="RU363032"/>
    </source>
</evidence>
<dbReference type="SUPFAM" id="SSF161098">
    <property type="entry name" value="MetI-like"/>
    <property type="match status" value="1"/>
</dbReference>
<comment type="similarity">
    <text evidence="7">Belongs to the binding-protein-dependent transport system permease family.</text>
</comment>
<dbReference type="InterPro" id="IPR050809">
    <property type="entry name" value="UgpAE/MalFG_permease"/>
</dbReference>
<evidence type="ECO:0000256" key="1">
    <source>
        <dbReference type="ARBA" id="ARBA00004651"/>
    </source>
</evidence>
<evidence type="ECO:0000259" key="8">
    <source>
        <dbReference type="PROSITE" id="PS50928"/>
    </source>
</evidence>
<evidence type="ECO:0000313" key="10">
    <source>
        <dbReference type="Proteomes" id="UP001500571"/>
    </source>
</evidence>
<comment type="caution">
    <text evidence="9">The sequence shown here is derived from an EMBL/GenBank/DDBJ whole genome shotgun (WGS) entry which is preliminary data.</text>
</comment>
<organism evidence="9 10">
    <name type="scientific">Nocardioides panacihumi</name>
    <dbReference type="NCBI Taxonomy" id="400774"/>
    <lineage>
        <taxon>Bacteria</taxon>
        <taxon>Bacillati</taxon>
        <taxon>Actinomycetota</taxon>
        <taxon>Actinomycetes</taxon>
        <taxon>Propionibacteriales</taxon>
        <taxon>Nocardioidaceae</taxon>
        <taxon>Nocardioides</taxon>
    </lineage>
</organism>
<keyword evidence="2 7" id="KW-0813">Transport</keyword>
<dbReference type="PANTHER" id="PTHR43227">
    <property type="entry name" value="BLL4140 PROTEIN"/>
    <property type="match status" value="1"/>
</dbReference>
<feature type="domain" description="ABC transmembrane type-1" evidence="8">
    <location>
        <begin position="78"/>
        <end position="294"/>
    </location>
</feature>
<evidence type="ECO:0000256" key="3">
    <source>
        <dbReference type="ARBA" id="ARBA00022475"/>
    </source>
</evidence>
<dbReference type="EMBL" id="BAAAPB010000001">
    <property type="protein sequence ID" value="GAA1947400.1"/>
    <property type="molecule type" value="Genomic_DNA"/>
</dbReference>
<comment type="subcellular location">
    <subcellularLocation>
        <location evidence="1 7">Cell membrane</location>
        <topology evidence="1 7">Multi-pass membrane protein</topology>
    </subcellularLocation>
</comment>
<dbReference type="InterPro" id="IPR000515">
    <property type="entry name" value="MetI-like"/>
</dbReference>
<keyword evidence="10" id="KW-1185">Reference proteome</keyword>
<feature type="transmembrane region" description="Helical" evidence="7">
    <location>
        <begin position="216"/>
        <end position="235"/>
    </location>
</feature>
<accession>A0ABN2Q941</accession>
<dbReference type="CDD" id="cd06261">
    <property type="entry name" value="TM_PBP2"/>
    <property type="match status" value="1"/>
</dbReference>
<name>A0ABN2Q941_9ACTN</name>
<keyword evidence="5 7" id="KW-1133">Transmembrane helix</keyword>
<dbReference type="RefSeq" id="WP_344041704.1">
    <property type="nucleotide sequence ID" value="NZ_BAAAPB010000001.1"/>
</dbReference>
<evidence type="ECO:0000313" key="9">
    <source>
        <dbReference type="EMBL" id="GAA1947400.1"/>
    </source>
</evidence>
<dbReference type="Gene3D" id="1.10.3720.10">
    <property type="entry name" value="MetI-like"/>
    <property type="match status" value="1"/>
</dbReference>
<protein>
    <submittedName>
        <fullName evidence="9">Sugar ABC transporter permease</fullName>
    </submittedName>
</protein>
<keyword evidence="4 7" id="KW-0812">Transmembrane</keyword>
<keyword evidence="3" id="KW-1003">Cell membrane</keyword>
<evidence type="ECO:0000256" key="2">
    <source>
        <dbReference type="ARBA" id="ARBA00022448"/>
    </source>
</evidence>